<proteinExistence type="predicted"/>
<name>A0A2I0BDD0_9ASPA</name>
<dbReference type="GO" id="GO:0016491">
    <property type="term" value="F:oxidoreductase activity"/>
    <property type="evidence" value="ECO:0007669"/>
    <property type="project" value="UniProtKB-KW"/>
</dbReference>
<keyword evidence="1" id="KW-0560">Oxidoreductase</keyword>
<keyword evidence="2" id="KW-1185">Reference proteome</keyword>
<evidence type="ECO:0000313" key="1">
    <source>
        <dbReference type="EMBL" id="PKA65785.1"/>
    </source>
</evidence>
<dbReference type="STRING" id="1088818.A0A2I0BDD0"/>
<dbReference type="EMBL" id="KZ451889">
    <property type="protein sequence ID" value="PKA65785.1"/>
    <property type="molecule type" value="Genomic_DNA"/>
</dbReference>
<dbReference type="Proteomes" id="UP000236161">
    <property type="component" value="Unassembled WGS sequence"/>
</dbReference>
<dbReference type="OrthoDB" id="661573at2759"/>
<gene>
    <name evidence="1" type="primary">ndhB</name>
    <name evidence="1" type="ORF">AXF42_Ash017310</name>
</gene>
<sequence>MTGRNQEITAHVRNYRRSPLRSTNSIELSMTLCDSIYYIRNINEFNPCNCSGYPSLASRSIF</sequence>
<dbReference type="AlphaFoldDB" id="A0A2I0BDD0"/>
<protein>
    <submittedName>
        <fullName evidence="1">NAD(P)H-quinone oxidoreductase subunit 2, chloroplastic</fullName>
        <ecNumber evidence="1">1.6.5.3</ecNumber>
    </submittedName>
</protein>
<reference evidence="1 2" key="1">
    <citation type="journal article" date="2017" name="Nature">
        <title>The Apostasia genome and the evolution of orchids.</title>
        <authorList>
            <person name="Zhang G.Q."/>
            <person name="Liu K.W."/>
            <person name="Li Z."/>
            <person name="Lohaus R."/>
            <person name="Hsiao Y.Y."/>
            <person name="Niu S.C."/>
            <person name="Wang J.Y."/>
            <person name="Lin Y.C."/>
            <person name="Xu Q."/>
            <person name="Chen L.J."/>
            <person name="Yoshida K."/>
            <person name="Fujiwara S."/>
            <person name="Wang Z.W."/>
            <person name="Zhang Y.Q."/>
            <person name="Mitsuda N."/>
            <person name="Wang M."/>
            <person name="Liu G.H."/>
            <person name="Pecoraro L."/>
            <person name="Huang H.X."/>
            <person name="Xiao X.J."/>
            <person name="Lin M."/>
            <person name="Wu X.Y."/>
            <person name="Wu W.L."/>
            <person name="Chen Y.Y."/>
            <person name="Chang S.B."/>
            <person name="Sakamoto S."/>
            <person name="Ohme-Takagi M."/>
            <person name="Yagi M."/>
            <person name="Zeng S.J."/>
            <person name="Shen C.Y."/>
            <person name="Yeh C.M."/>
            <person name="Luo Y.B."/>
            <person name="Tsai W.C."/>
            <person name="Van de Peer Y."/>
            <person name="Liu Z.J."/>
        </authorList>
    </citation>
    <scope>NUCLEOTIDE SEQUENCE [LARGE SCALE GENOMIC DNA]</scope>
    <source>
        <strain evidence="2">cv. Shenzhen</strain>
        <tissue evidence="1">Stem</tissue>
    </source>
</reference>
<evidence type="ECO:0000313" key="2">
    <source>
        <dbReference type="Proteomes" id="UP000236161"/>
    </source>
</evidence>
<organism evidence="1 2">
    <name type="scientific">Apostasia shenzhenica</name>
    <dbReference type="NCBI Taxonomy" id="1088818"/>
    <lineage>
        <taxon>Eukaryota</taxon>
        <taxon>Viridiplantae</taxon>
        <taxon>Streptophyta</taxon>
        <taxon>Embryophyta</taxon>
        <taxon>Tracheophyta</taxon>
        <taxon>Spermatophyta</taxon>
        <taxon>Magnoliopsida</taxon>
        <taxon>Liliopsida</taxon>
        <taxon>Asparagales</taxon>
        <taxon>Orchidaceae</taxon>
        <taxon>Apostasioideae</taxon>
        <taxon>Apostasia</taxon>
    </lineage>
</organism>
<dbReference type="EC" id="1.6.5.3" evidence="1"/>
<accession>A0A2I0BDD0</accession>